<keyword evidence="2" id="KW-1185">Reference proteome</keyword>
<sequence>MGVPAIPISDETQIALDERVDSLLAAHNGNARAALETLLLAVDIRASRVSYGFVRGRLPDQQ</sequence>
<name>A0ABW0PPI5_9HYPH</name>
<evidence type="ECO:0000313" key="1">
    <source>
        <dbReference type="EMBL" id="MFC5514405.1"/>
    </source>
</evidence>
<dbReference type="RefSeq" id="WP_266345018.1">
    <property type="nucleotide sequence ID" value="NZ_JAPKNH010000006.1"/>
</dbReference>
<reference evidence="2" key="1">
    <citation type="journal article" date="2019" name="Int. J. Syst. Evol. Microbiol.">
        <title>The Global Catalogue of Microorganisms (GCM) 10K type strain sequencing project: providing services to taxonomists for standard genome sequencing and annotation.</title>
        <authorList>
            <consortium name="The Broad Institute Genomics Platform"/>
            <consortium name="The Broad Institute Genome Sequencing Center for Infectious Disease"/>
            <person name="Wu L."/>
            <person name="Ma J."/>
        </authorList>
    </citation>
    <scope>NUCLEOTIDE SEQUENCE [LARGE SCALE GENOMIC DNA]</scope>
    <source>
        <strain evidence="2">KACC 12633</strain>
    </source>
</reference>
<dbReference type="Proteomes" id="UP001596150">
    <property type="component" value="Unassembled WGS sequence"/>
</dbReference>
<organism evidence="1 2">
    <name type="scientific">Kaistia terrae</name>
    <dbReference type="NCBI Taxonomy" id="537017"/>
    <lineage>
        <taxon>Bacteria</taxon>
        <taxon>Pseudomonadati</taxon>
        <taxon>Pseudomonadota</taxon>
        <taxon>Alphaproteobacteria</taxon>
        <taxon>Hyphomicrobiales</taxon>
        <taxon>Kaistiaceae</taxon>
        <taxon>Kaistia</taxon>
    </lineage>
</organism>
<protein>
    <submittedName>
        <fullName evidence="1">Uncharacterized protein</fullName>
    </submittedName>
</protein>
<gene>
    <name evidence="1" type="ORF">ACFPP9_01385</name>
</gene>
<evidence type="ECO:0000313" key="2">
    <source>
        <dbReference type="Proteomes" id="UP001596150"/>
    </source>
</evidence>
<proteinExistence type="predicted"/>
<dbReference type="EMBL" id="JBHSML010000001">
    <property type="protein sequence ID" value="MFC5514405.1"/>
    <property type="molecule type" value="Genomic_DNA"/>
</dbReference>
<comment type="caution">
    <text evidence="1">The sequence shown here is derived from an EMBL/GenBank/DDBJ whole genome shotgun (WGS) entry which is preliminary data.</text>
</comment>
<accession>A0ABW0PPI5</accession>